<evidence type="ECO:0000256" key="2">
    <source>
        <dbReference type="ARBA" id="ARBA00023180"/>
    </source>
</evidence>
<dbReference type="OrthoDB" id="6160329at2759"/>
<keyword evidence="1 3" id="KW-1015">Disulfide bond</keyword>
<dbReference type="InterPro" id="IPR023415">
    <property type="entry name" value="LDLR_class-A_CS"/>
</dbReference>
<dbReference type="AlphaFoldDB" id="T1FE26"/>
<dbReference type="CDD" id="cd00112">
    <property type="entry name" value="LDLa"/>
    <property type="match status" value="3"/>
</dbReference>
<dbReference type="PROSITE" id="PS51233">
    <property type="entry name" value="VWFD"/>
    <property type="match status" value="1"/>
</dbReference>
<feature type="disulfide bond" evidence="3">
    <location>
        <begin position="521"/>
        <end position="536"/>
    </location>
</feature>
<dbReference type="HOGENOM" id="CLU_286872_0_0_1"/>
<dbReference type="InterPro" id="IPR002172">
    <property type="entry name" value="LDrepeatLR_classA_rpt"/>
</dbReference>
<dbReference type="PANTHER" id="PTHR11339">
    <property type="entry name" value="EXTRACELLULAR MATRIX GLYCOPROTEIN RELATED"/>
    <property type="match status" value="1"/>
</dbReference>
<dbReference type="PRINTS" id="PR00261">
    <property type="entry name" value="LDLRECEPTOR"/>
</dbReference>
<dbReference type="EMBL" id="AMQM01006709">
    <property type="status" value="NOT_ANNOTATED_CDS"/>
    <property type="molecule type" value="Genomic_DNA"/>
</dbReference>
<sequence length="1076" mass="117678">MASHFSCISTCNGGSWECAPIIQSKWCPAGLEYQEIFYECGSTCETYGDCTDPPSTCGGCACPSGKVLDNKGNCVAPTKCPCSFQERFYEPGETVINNGNNWLIYFRKIKSFHVRHFESNFFSTCNGRKWKCEESDTYKAQCKLFGDVYYIAFDGMHRVHAGQSSCAYILSKSLESPSSFDCDALYIAASNLPCGQSGVICSKVVSIKVGPSEVTIAKGTNPIVNGIVADLTSGMYATDKITIVNTIVLTVVTFDNGVSIVHDGGTKVIIYLPSCYRRKVDGLCGPFGSSDTSGNAPDANSPSQWRVDPTCPEPFLDASFDPCKAHPERVAWATSSCSIITKGAVFADCRRVVNYETFFQECMAASCDCDTGGDCQCMCTAIESFVSACVEQGICVNWRSNHFCPVMCPEGQVYRSCHPTHNNTCRAPFFKNDDQLQIEGCFCPGNSVLDEKGQCIPKEACGCVVGSEVVEAGSETVINCQNCLCHEGVLKCFGEPCEIHCTEDEFQCVTDRRCIDMDRKCDEIPDCSDGSDESGCNVCNPGSFKCVVSGECISESGKCDSHIDCKDGSDENEEMCKCHDGYFRCVKNKHCIPPRLLCDGNFDCGPDDNSDELGCTTTSPQPSPPPTHFITSPPLLVTTSSFLCELQNLMIEGGVEIEPEASNGVFQFDVSDNSQQLGPIKVTSSDDTTHFMNFQMNIIGSTAVNMIVKDSTGGVVFQKVAVSSNTVDGDNFLTEEINRIGKSIEFEIPPSDTNMSGVTVKNLVVWICKELGTFVVTLTAGEFYECVSSEATDDPHTKVNIFPESVESNSKKSFQFEASDDAPRYIVVTFATEVDEIQSISLKGVNVEKVDIFIQDSSEGTLESVSGDLQNDFFNKTLDGKYKAKSVKIIPHKKDGLVYSIINLSIKICREQGTTQGFSTTTAIVPAKSKFSCRSLQLKLRNLYRRDGLVVKVAWCCFSVSAVTGFEYDKKTLAITVQTQCESLEWTKEPDVEIYVDPETTLKSEDGVFNFVNTPADGGVINITSPKLSTEIIKVSFLTENVTSVRIIIRNVANEVVTNITKDVQQNVSIFFTFIF</sequence>
<dbReference type="EnsemblMetazoa" id="HelroT179028">
    <property type="protein sequence ID" value="HelroP179028"/>
    <property type="gene ID" value="HelroG179028"/>
</dbReference>
<dbReference type="SMART" id="SM00192">
    <property type="entry name" value="LDLa"/>
    <property type="match status" value="3"/>
</dbReference>
<dbReference type="KEGG" id="hro:HELRODRAFT_179028"/>
<dbReference type="InterPro" id="IPR036055">
    <property type="entry name" value="LDL_receptor-like_sf"/>
</dbReference>
<dbReference type="SUPFAM" id="SSF57424">
    <property type="entry name" value="LDL receptor-like module"/>
    <property type="match status" value="3"/>
</dbReference>
<reference evidence="7" key="1">
    <citation type="submission" date="2012-12" db="EMBL/GenBank/DDBJ databases">
        <authorList>
            <person name="Hellsten U."/>
            <person name="Grimwood J."/>
            <person name="Chapman J.A."/>
            <person name="Shapiro H."/>
            <person name="Aerts A."/>
            <person name="Otillar R.P."/>
            <person name="Terry A.Y."/>
            <person name="Boore J.L."/>
            <person name="Simakov O."/>
            <person name="Marletaz F."/>
            <person name="Cho S.-J."/>
            <person name="Edsinger-Gonzales E."/>
            <person name="Havlak P."/>
            <person name="Kuo D.-H."/>
            <person name="Larsson T."/>
            <person name="Lv J."/>
            <person name="Arendt D."/>
            <person name="Savage R."/>
            <person name="Osoegawa K."/>
            <person name="de Jong P."/>
            <person name="Lindberg D.R."/>
            <person name="Seaver E.C."/>
            <person name="Weisblat D.A."/>
            <person name="Putnam N.H."/>
            <person name="Grigoriev I.V."/>
            <person name="Rokhsar D.S."/>
        </authorList>
    </citation>
    <scope>NUCLEOTIDE SEQUENCE</scope>
</reference>
<dbReference type="InParanoid" id="T1FE26"/>
<dbReference type="Pfam" id="PF08742">
    <property type="entry name" value="C8"/>
    <property type="match status" value="1"/>
</dbReference>
<dbReference type="PANTHER" id="PTHR11339:SF395">
    <property type="entry name" value="GH18 DOMAIN-CONTAINING PROTEIN"/>
    <property type="match status" value="1"/>
</dbReference>
<dbReference type="InterPro" id="IPR001846">
    <property type="entry name" value="VWF_type-D"/>
</dbReference>
<protein>
    <recommendedName>
        <fullName evidence="4">VWFD domain-containing protein</fullName>
    </recommendedName>
</protein>
<dbReference type="CTD" id="20207075"/>
<dbReference type="SUPFAM" id="SSF57567">
    <property type="entry name" value="Serine protease inhibitors"/>
    <property type="match status" value="2"/>
</dbReference>
<keyword evidence="2" id="KW-0325">Glycoprotein</keyword>
<dbReference type="InterPro" id="IPR014853">
    <property type="entry name" value="VWF/SSPO/ZAN-like_Cys-rich_dom"/>
</dbReference>
<proteinExistence type="predicted"/>
<keyword evidence="7" id="KW-1185">Reference proteome</keyword>
<dbReference type="EMBL" id="KB097502">
    <property type="protein sequence ID" value="ESN95838.1"/>
    <property type="molecule type" value="Genomic_DNA"/>
</dbReference>
<dbReference type="Gene3D" id="2.10.25.10">
    <property type="entry name" value="Laminin"/>
    <property type="match status" value="2"/>
</dbReference>
<dbReference type="STRING" id="6412.T1FE26"/>
<dbReference type="GeneID" id="20207075"/>
<dbReference type="PROSITE" id="PS50068">
    <property type="entry name" value="LDLRA_2"/>
    <property type="match status" value="3"/>
</dbReference>
<dbReference type="SMART" id="SM00216">
    <property type="entry name" value="VWD"/>
    <property type="match status" value="1"/>
</dbReference>
<name>T1FE26_HELRO</name>
<dbReference type="InterPro" id="IPR036084">
    <property type="entry name" value="Ser_inhib-like_sf"/>
</dbReference>
<evidence type="ECO:0000313" key="6">
    <source>
        <dbReference type="EnsemblMetazoa" id="HelroP179028"/>
    </source>
</evidence>
<dbReference type="InterPro" id="IPR050780">
    <property type="entry name" value="Mucin_vWF_Thrombospondin_sf"/>
</dbReference>
<evidence type="ECO:0000256" key="3">
    <source>
        <dbReference type="PROSITE-ProRule" id="PRU00124"/>
    </source>
</evidence>
<evidence type="ECO:0000313" key="7">
    <source>
        <dbReference type="Proteomes" id="UP000015101"/>
    </source>
</evidence>
<gene>
    <name evidence="6" type="primary">20207075</name>
    <name evidence="5" type="ORF">HELRODRAFT_179028</name>
</gene>
<dbReference type="CDD" id="cd19941">
    <property type="entry name" value="TIL"/>
    <property type="match status" value="2"/>
</dbReference>
<dbReference type="eggNOG" id="KOG1215">
    <property type="taxonomic scope" value="Eukaryota"/>
</dbReference>
<evidence type="ECO:0000313" key="5">
    <source>
        <dbReference type="EMBL" id="ESN95838.1"/>
    </source>
</evidence>
<organism evidence="6 7">
    <name type="scientific">Helobdella robusta</name>
    <name type="common">Californian leech</name>
    <dbReference type="NCBI Taxonomy" id="6412"/>
    <lineage>
        <taxon>Eukaryota</taxon>
        <taxon>Metazoa</taxon>
        <taxon>Spiralia</taxon>
        <taxon>Lophotrochozoa</taxon>
        <taxon>Annelida</taxon>
        <taxon>Clitellata</taxon>
        <taxon>Hirudinea</taxon>
        <taxon>Rhynchobdellida</taxon>
        <taxon>Glossiphoniidae</taxon>
        <taxon>Helobdella</taxon>
    </lineage>
</organism>
<accession>T1FE26</accession>
<feature type="domain" description="VWFD" evidence="4">
    <location>
        <begin position="140"/>
        <end position="327"/>
    </location>
</feature>
<reference evidence="6" key="3">
    <citation type="submission" date="2015-06" db="UniProtKB">
        <authorList>
            <consortium name="EnsemblMetazoa"/>
        </authorList>
    </citation>
    <scope>IDENTIFICATION</scope>
</reference>
<dbReference type="Proteomes" id="UP000015101">
    <property type="component" value="Unassembled WGS sequence"/>
</dbReference>
<dbReference type="Pfam" id="PF00094">
    <property type="entry name" value="VWD"/>
    <property type="match status" value="1"/>
</dbReference>
<dbReference type="Gene3D" id="4.10.400.10">
    <property type="entry name" value="Low-density Lipoprotein Receptor"/>
    <property type="match status" value="3"/>
</dbReference>
<dbReference type="RefSeq" id="XP_009026130.1">
    <property type="nucleotide sequence ID" value="XM_009027882.1"/>
</dbReference>
<dbReference type="PROSITE" id="PS01209">
    <property type="entry name" value="LDLRA_1"/>
    <property type="match status" value="1"/>
</dbReference>
<reference evidence="5 7" key="2">
    <citation type="journal article" date="2013" name="Nature">
        <title>Insights into bilaterian evolution from three spiralian genomes.</title>
        <authorList>
            <person name="Simakov O."/>
            <person name="Marletaz F."/>
            <person name="Cho S.J."/>
            <person name="Edsinger-Gonzales E."/>
            <person name="Havlak P."/>
            <person name="Hellsten U."/>
            <person name="Kuo D.H."/>
            <person name="Larsson T."/>
            <person name="Lv J."/>
            <person name="Arendt D."/>
            <person name="Savage R."/>
            <person name="Osoegawa K."/>
            <person name="de Jong P."/>
            <person name="Grimwood J."/>
            <person name="Chapman J.A."/>
            <person name="Shapiro H."/>
            <person name="Aerts A."/>
            <person name="Otillar R.P."/>
            <person name="Terry A.Y."/>
            <person name="Boore J.L."/>
            <person name="Grigoriev I.V."/>
            <person name="Lindberg D.R."/>
            <person name="Seaver E.C."/>
            <person name="Weisblat D.A."/>
            <person name="Putnam N.H."/>
            <person name="Rokhsar D.S."/>
        </authorList>
    </citation>
    <scope>NUCLEOTIDE SEQUENCE</scope>
</reference>
<evidence type="ECO:0000256" key="1">
    <source>
        <dbReference type="ARBA" id="ARBA00023157"/>
    </source>
</evidence>
<dbReference type="SMART" id="SM00832">
    <property type="entry name" value="C8"/>
    <property type="match status" value="1"/>
</dbReference>
<dbReference type="Pfam" id="PF00057">
    <property type="entry name" value="Ldl_recept_a"/>
    <property type="match status" value="3"/>
</dbReference>
<dbReference type="eggNOG" id="KOG1216">
    <property type="taxonomic scope" value="Eukaryota"/>
</dbReference>
<comment type="caution">
    <text evidence="3">Lacks conserved residue(s) required for the propagation of feature annotation.</text>
</comment>
<evidence type="ECO:0000259" key="4">
    <source>
        <dbReference type="PROSITE" id="PS51233"/>
    </source>
</evidence>